<dbReference type="AlphaFoldDB" id="A0A8J6N4I9"/>
<comment type="caution">
    <text evidence="8">The sequence shown here is derived from an EMBL/GenBank/DDBJ whole genome shotgun (WGS) entry which is preliminary data.</text>
</comment>
<dbReference type="EC" id="5.1.1.3" evidence="2 7"/>
<keyword evidence="4 7" id="KW-0573">Peptidoglycan synthesis</keyword>
<dbReference type="GO" id="GO:0071555">
    <property type="term" value="P:cell wall organization"/>
    <property type="evidence" value="ECO:0007669"/>
    <property type="project" value="UniProtKB-KW"/>
</dbReference>
<comment type="similarity">
    <text evidence="7">Belongs to the aspartate/glutamate racemases family.</text>
</comment>
<dbReference type="InterPro" id="IPR015942">
    <property type="entry name" value="Asp/Glu/hydantoin_racemase"/>
</dbReference>
<proteinExistence type="inferred from homology"/>
<dbReference type="GO" id="GO:0008881">
    <property type="term" value="F:glutamate racemase activity"/>
    <property type="evidence" value="ECO:0007669"/>
    <property type="project" value="UniProtKB-UniRule"/>
</dbReference>
<feature type="binding site" evidence="7">
    <location>
        <begin position="38"/>
        <end position="39"/>
    </location>
    <ligand>
        <name>substrate</name>
    </ligand>
</feature>
<dbReference type="EMBL" id="JACNLL010000008">
    <property type="protein sequence ID" value="MBC8198486.1"/>
    <property type="molecule type" value="Genomic_DNA"/>
</dbReference>
<protein>
    <recommendedName>
        <fullName evidence="2 7">Glutamate racemase</fullName>
        <ecNumber evidence="2 7">5.1.1.3</ecNumber>
    </recommendedName>
</protein>
<dbReference type="UniPathway" id="UPA00219"/>
<keyword evidence="6 7" id="KW-0961">Cell wall biogenesis/degradation</keyword>
<dbReference type="InterPro" id="IPR033134">
    <property type="entry name" value="Asp/Glu_racemase_AS_2"/>
</dbReference>
<evidence type="ECO:0000256" key="4">
    <source>
        <dbReference type="ARBA" id="ARBA00022984"/>
    </source>
</evidence>
<dbReference type="Proteomes" id="UP000603545">
    <property type="component" value="Unassembled WGS sequence"/>
</dbReference>
<accession>A0A8J6N4I9</accession>
<dbReference type="PROSITE" id="PS00923">
    <property type="entry name" value="ASP_GLU_RACEMASE_1"/>
    <property type="match status" value="1"/>
</dbReference>
<reference evidence="8 9" key="1">
    <citation type="submission" date="2020-08" db="EMBL/GenBank/DDBJ databases">
        <title>Bridging the membrane lipid divide: bacteria of the FCB group superphylum have the potential to synthesize archaeal ether lipids.</title>
        <authorList>
            <person name="Villanueva L."/>
            <person name="Von Meijenfeldt F.A.B."/>
            <person name="Westbye A.B."/>
            <person name="Yadav S."/>
            <person name="Hopmans E.C."/>
            <person name="Dutilh B.E."/>
            <person name="Sinninghe Damste J.S."/>
        </authorList>
    </citation>
    <scope>NUCLEOTIDE SEQUENCE [LARGE SCALE GENOMIC DNA]</scope>
    <source>
        <strain evidence="8">NIOZ-UU82</strain>
    </source>
</reference>
<dbReference type="GO" id="GO:0008360">
    <property type="term" value="P:regulation of cell shape"/>
    <property type="evidence" value="ECO:0007669"/>
    <property type="project" value="UniProtKB-KW"/>
</dbReference>
<evidence type="ECO:0000313" key="8">
    <source>
        <dbReference type="EMBL" id="MBC8198486.1"/>
    </source>
</evidence>
<dbReference type="Gene3D" id="3.40.50.1860">
    <property type="match status" value="2"/>
</dbReference>
<keyword evidence="3 7" id="KW-0133">Cell shape</keyword>
<evidence type="ECO:0000256" key="1">
    <source>
        <dbReference type="ARBA" id="ARBA00001602"/>
    </source>
</evidence>
<evidence type="ECO:0000256" key="2">
    <source>
        <dbReference type="ARBA" id="ARBA00013090"/>
    </source>
</evidence>
<feature type="active site" description="Proton donor/acceptor" evidence="7">
    <location>
        <position position="69"/>
    </location>
</feature>
<organism evidence="8 9">
    <name type="scientific">Candidatus Desulfaltia bathyphila</name>
    <dbReference type="NCBI Taxonomy" id="2841697"/>
    <lineage>
        <taxon>Bacteria</taxon>
        <taxon>Pseudomonadati</taxon>
        <taxon>Thermodesulfobacteriota</taxon>
        <taxon>Desulfobacteria</taxon>
        <taxon>Desulfobacterales</taxon>
        <taxon>Desulfobacterales incertae sedis</taxon>
        <taxon>Candidatus Desulfaltia</taxon>
    </lineage>
</organism>
<comment type="pathway">
    <text evidence="7">Cell wall biogenesis; peptidoglycan biosynthesis.</text>
</comment>
<dbReference type="GO" id="GO:0009252">
    <property type="term" value="P:peptidoglycan biosynthetic process"/>
    <property type="evidence" value="ECO:0007669"/>
    <property type="project" value="UniProtKB-UniRule"/>
</dbReference>
<evidence type="ECO:0000256" key="5">
    <source>
        <dbReference type="ARBA" id="ARBA00023235"/>
    </source>
</evidence>
<comment type="catalytic activity">
    <reaction evidence="1 7">
        <text>L-glutamate = D-glutamate</text>
        <dbReference type="Rhea" id="RHEA:12813"/>
        <dbReference type="ChEBI" id="CHEBI:29985"/>
        <dbReference type="ChEBI" id="CHEBI:29986"/>
        <dbReference type="EC" id="5.1.1.3"/>
    </reaction>
</comment>
<gene>
    <name evidence="7" type="primary">murI</name>
    <name evidence="8" type="ORF">H8E80_00350</name>
</gene>
<dbReference type="HAMAP" id="MF_00258">
    <property type="entry name" value="Glu_racemase"/>
    <property type="match status" value="1"/>
</dbReference>
<dbReference type="InterPro" id="IPR001920">
    <property type="entry name" value="Asp/Glu_race"/>
</dbReference>
<dbReference type="PANTHER" id="PTHR21198:SF2">
    <property type="entry name" value="GLUTAMATE RACEMASE"/>
    <property type="match status" value="1"/>
</dbReference>
<dbReference type="InterPro" id="IPR004391">
    <property type="entry name" value="Glu_race"/>
</dbReference>
<name>A0A8J6N4I9_9BACT</name>
<evidence type="ECO:0000256" key="6">
    <source>
        <dbReference type="ARBA" id="ARBA00023316"/>
    </source>
</evidence>
<feature type="binding site" evidence="7">
    <location>
        <begin position="181"/>
        <end position="182"/>
    </location>
    <ligand>
        <name>substrate</name>
    </ligand>
</feature>
<dbReference type="Pfam" id="PF01177">
    <property type="entry name" value="Asp_Glu_race"/>
    <property type="match status" value="1"/>
</dbReference>
<keyword evidence="5 7" id="KW-0413">Isomerase</keyword>
<comment type="function">
    <text evidence="7">Provides the (R)-glutamate required for cell wall biosynthesis.</text>
</comment>
<evidence type="ECO:0000256" key="7">
    <source>
        <dbReference type="HAMAP-Rule" id="MF_00258"/>
    </source>
</evidence>
<dbReference type="SUPFAM" id="SSF53681">
    <property type="entry name" value="Aspartate/glutamate racemase"/>
    <property type="match status" value="2"/>
</dbReference>
<dbReference type="PANTHER" id="PTHR21198">
    <property type="entry name" value="GLUTAMATE RACEMASE"/>
    <property type="match status" value="1"/>
</dbReference>
<dbReference type="FunFam" id="3.40.50.1860:FF:000001">
    <property type="entry name" value="Glutamate racemase"/>
    <property type="match status" value="1"/>
</dbReference>
<feature type="binding site" evidence="7">
    <location>
        <begin position="6"/>
        <end position="7"/>
    </location>
    <ligand>
        <name>substrate</name>
    </ligand>
</feature>
<dbReference type="InterPro" id="IPR018187">
    <property type="entry name" value="Asp/Glu_racemase_AS_1"/>
</dbReference>
<evidence type="ECO:0000313" key="9">
    <source>
        <dbReference type="Proteomes" id="UP000603545"/>
    </source>
</evidence>
<feature type="active site" description="Proton donor/acceptor" evidence="7">
    <location>
        <position position="180"/>
    </location>
</feature>
<dbReference type="PROSITE" id="PS00924">
    <property type="entry name" value="ASP_GLU_RACEMASE_2"/>
    <property type="match status" value="1"/>
</dbReference>
<sequence length="261" mass="28996">MIGIFDSGIGGLTVVRALMEELSGYDIVYFGDTARTPYGNKSPETVVKYALENTEFLLSKGAKIIVMACNTASSVATEKVAERFDVPIFEVITPAVELAIKTSGKSAIGVIGTRATINSGIYEKKIKQINPDAKVYSFPCSLLVPLVEEGWLKKPETRMIVKKYLHPLKVRQIDTLILGCTHYPILKNIIQQKVGKRVNIIDSSIAVAGKVKDFLENHVEVDSMLDKKGECRFFVSDVTEQFKKTAKDMLKRTVILEHVRI</sequence>
<dbReference type="NCBIfam" id="TIGR00067">
    <property type="entry name" value="glut_race"/>
    <property type="match status" value="1"/>
</dbReference>
<feature type="binding site" evidence="7">
    <location>
        <begin position="70"/>
        <end position="71"/>
    </location>
    <ligand>
        <name>substrate</name>
    </ligand>
</feature>
<evidence type="ECO:0000256" key="3">
    <source>
        <dbReference type="ARBA" id="ARBA00022960"/>
    </source>
</evidence>